<dbReference type="AlphaFoldDB" id="A0A1E3NID2"/>
<dbReference type="PRINTS" id="PR00792">
    <property type="entry name" value="PEPSIN"/>
</dbReference>
<proteinExistence type="inferred from homology"/>
<evidence type="ECO:0000256" key="7">
    <source>
        <dbReference type="ARBA" id="ARBA00022729"/>
    </source>
</evidence>
<accession>A0A1E3NID2</accession>
<evidence type="ECO:0000313" key="16">
    <source>
        <dbReference type="EMBL" id="ODQ45892.1"/>
    </source>
</evidence>
<dbReference type="RefSeq" id="XP_019017005.1">
    <property type="nucleotide sequence ID" value="XM_019162492.1"/>
</dbReference>
<dbReference type="GO" id="GO:0004190">
    <property type="term" value="F:aspartic-type endopeptidase activity"/>
    <property type="evidence" value="ECO:0007669"/>
    <property type="project" value="UniProtKB-KW"/>
</dbReference>
<dbReference type="SUPFAM" id="SSF50630">
    <property type="entry name" value="Acid proteases"/>
    <property type="match status" value="1"/>
</dbReference>
<evidence type="ECO:0000256" key="2">
    <source>
        <dbReference type="ARBA" id="ARBA00004613"/>
    </source>
</evidence>
<evidence type="ECO:0000256" key="9">
    <source>
        <dbReference type="ARBA" id="ARBA00022801"/>
    </source>
</evidence>
<sequence length="452" mass="47700">LEKRDDGDSGYVSIELQNENTFYLTEIEVGNPAQKIGVLVDTGSSDLWVVATNNSYCQSNTGGPLAINCSTYGTFDPADSETFHSNGTAFSITYADSTFAKGVWGYDDVVINGANVTDLSLAVCDNADNAMGILGIGLSGLETTFSGSVSASSSSSDPYQYENLPLRLKSQGLIKQVAYSVYLNDSSADSANILFGAVDHNRYTGDMIALPIINTMKSKGYNDALQLDITLNSLILVDRSSSQQAVIGTGAASALLDTGTTLTYVPQNVLSAVIGLLNAQYSSSVGQYVIKCADADNLYLVFNFQGQEINIEMSSFLVSLVTSRGSSSDYCMVGLQSSGASSFTLGDSFLRNVYMVADLDNMEIGLATANHDNSDSEDIEVLSTGIPSAMTPASSLTWGAQSTSLFVQSGVQMSSIPASQSSYQFQSKKSTTTATTKRDSNMTTGAAVTSTS</sequence>
<keyword evidence="6 13" id="KW-0645">Protease</keyword>
<evidence type="ECO:0000313" key="17">
    <source>
        <dbReference type="Proteomes" id="UP000094455"/>
    </source>
</evidence>
<keyword evidence="5" id="KW-0964">Secreted</keyword>
<reference evidence="16 17" key="1">
    <citation type="journal article" date="2016" name="Proc. Natl. Acad. Sci. U.S.A.">
        <title>Comparative genomics of biotechnologically important yeasts.</title>
        <authorList>
            <person name="Riley R."/>
            <person name="Haridas S."/>
            <person name="Wolfe K.H."/>
            <person name="Lopes M.R."/>
            <person name="Hittinger C.T."/>
            <person name="Goeker M."/>
            <person name="Salamov A.A."/>
            <person name="Wisecaver J.H."/>
            <person name="Long T.M."/>
            <person name="Calvey C.H."/>
            <person name="Aerts A.L."/>
            <person name="Barry K.W."/>
            <person name="Choi C."/>
            <person name="Clum A."/>
            <person name="Coughlan A.Y."/>
            <person name="Deshpande S."/>
            <person name="Douglass A.P."/>
            <person name="Hanson S.J."/>
            <person name="Klenk H.-P."/>
            <person name="LaButti K.M."/>
            <person name="Lapidus A."/>
            <person name="Lindquist E.A."/>
            <person name="Lipzen A.M."/>
            <person name="Meier-Kolthoff J.P."/>
            <person name="Ohm R.A."/>
            <person name="Otillar R.P."/>
            <person name="Pangilinan J.L."/>
            <person name="Peng Y."/>
            <person name="Rokas A."/>
            <person name="Rosa C.A."/>
            <person name="Scheuner C."/>
            <person name="Sibirny A.A."/>
            <person name="Slot J.C."/>
            <person name="Stielow J.B."/>
            <person name="Sun H."/>
            <person name="Kurtzman C.P."/>
            <person name="Blackwell M."/>
            <person name="Grigoriev I.V."/>
            <person name="Jeffries T.W."/>
        </authorList>
    </citation>
    <scope>NUCLEOTIDE SEQUENCE [LARGE SCALE GENOMIC DNA]</scope>
    <source>
        <strain evidence="16 17">NRRL Y-2026</strain>
    </source>
</reference>
<dbReference type="GO" id="GO:0005576">
    <property type="term" value="C:extracellular region"/>
    <property type="evidence" value="ECO:0007669"/>
    <property type="project" value="UniProtKB-SubCell"/>
</dbReference>
<dbReference type="STRING" id="763406.A0A1E3NID2"/>
<dbReference type="InterPro" id="IPR033876">
    <property type="entry name" value="SAP-like"/>
</dbReference>
<gene>
    <name evidence="16" type="ORF">PICMEDRAFT_27324</name>
</gene>
<dbReference type="EC" id="3.4.23.24" evidence="4"/>
<dbReference type="InterPro" id="IPR001461">
    <property type="entry name" value="Aspartic_peptidase_A1"/>
</dbReference>
<feature type="non-terminal residue" evidence="16">
    <location>
        <position position="452"/>
    </location>
</feature>
<evidence type="ECO:0000256" key="5">
    <source>
        <dbReference type="ARBA" id="ARBA00022525"/>
    </source>
</evidence>
<feature type="non-terminal residue" evidence="16">
    <location>
        <position position="1"/>
    </location>
</feature>
<evidence type="ECO:0000256" key="11">
    <source>
        <dbReference type="ARBA" id="ARBA00023157"/>
    </source>
</evidence>
<evidence type="ECO:0000256" key="14">
    <source>
        <dbReference type="SAM" id="MobiDB-lite"/>
    </source>
</evidence>
<comment type="similarity">
    <text evidence="3 13">Belongs to the peptidase A1 family.</text>
</comment>
<dbReference type="Gene3D" id="2.40.70.10">
    <property type="entry name" value="Acid Proteases"/>
    <property type="match status" value="2"/>
</dbReference>
<dbReference type="InterPro" id="IPR001969">
    <property type="entry name" value="Aspartic_peptidase_AS"/>
</dbReference>
<keyword evidence="11" id="KW-1015">Disulfide bond</keyword>
<comment type="catalytic activity">
    <reaction evidence="1">
        <text>Preferential cleavage at the carboxyl of hydrophobic amino acids, but fails to cleave 15-Leu-|-Tyr-16, 16-Tyr-|-Leu-17 and 24-Phe-|-Phe-25 of insulin B chain. Activates trypsinogen, and degrades keratin.</text>
        <dbReference type="EC" id="3.4.23.24"/>
    </reaction>
</comment>
<feature type="compositionally biased region" description="Low complexity" evidence="14">
    <location>
        <begin position="425"/>
        <end position="435"/>
    </location>
</feature>
<feature type="domain" description="Peptidase A1" evidence="15">
    <location>
        <begin position="23"/>
        <end position="367"/>
    </location>
</feature>
<feature type="active site" evidence="12">
    <location>
        <position position="257"/>
    </location>
</feature>
<evidence type="ECO:0000256" key="12">
    <source>
        <dbReference type="PIRSR" id="PIRSR601461-1"/>
    </source>
</evidence>
<evidence type="ECO:0000256" key="10">
    <source>
        <dbReference type="ARBA" id="ARBA00023145"/>
    </source>
</evidence>
<dbReference type="PANTHER" id="PTHR47966">
    <property type="entry name" value="BETA-SITE APP-CLEAVING ENZYME, ISOFORM A-RELATED"/>
    <property type="match status" value="1"/>
</dbReference>
<evidence type="ECO:0000256" key="13">
    <source>
        <dbReference type="RuleBase" id="RU000454"/>
    </source>
</evidence>
<protein>
    <recommendedName>
        <fullName evidence="4">candidapepsin</fullName>
        <ecNumber evidence="4">3.4.23.24</ecNumber>
    </recommendedName>
</protein>
<dbReference type="OrthoDB" id="771136at2759"/>
<dbReference type="InterPro" id="IPR033121">
    <property type="entry name" value="PEPTIDASE_A1"/>
</dbReference>
<feature type="compositionally biased region" description="Polar residues" evidence="14">
    <location>
        <begin position="441"/>
        <end position="452"/>
    </location>
</feature>
<name>A0A1E3NID2_9ASCO</name>
<feature type="active site" evidence="12">
    <location>
        <position position="41"/>
    </location>
</feature>
<dbReference type="PROSITE" id="PS51767">
    <property type="entry name" value="PEPTIDASE_A1"/>
    <property type="match status" value="1"/>
</dbReference>
<keyword evidence="10" id="KW-0865">Zymogen</keyword>
<dbReference type="Pfam" id="PF00026">
    <property type="entry name" value="Asp"/>
    <property type="match status" value="1"/>
</dbReference>
<keyword evidence="8 13" id="KW-0064">Aspartyl protease</keyword>
<keyword evidence="7" id="KW-0732">Signal</keyword>
<dbReference type="PANTHER" id="PTHR47966:SF65">
    <property type="entry name" value="ASPARTIC-TYPE ENDOPEPTIDASE"/>
    <property type="match status" value="1"/>
</dbReference>
<dbReference type="InterPro" id="IPR021109">
    <property type="entry name" value="Peptidase_aspartic_dom_sf"/>
</dbReference>
<evidence type="ECO:0000256" key="3">
    <source>
        <dbReference type="ARBA" id="ARBA00007447"/>
    </source>
</evidence>
<evidence type="ECO:0000259" key="15">
    <source>
        <dbReference type="PROSITE" id="PS51767"/>
    </source>
</evidence>
<comment type="subcellular location">
    <subcellularLocation>
        <location evidence="2">Secreted</location>
    </subcellularLocation>
</comment>
<keyword evidence="9 13" id="KW-0378">Hydrolase</keyword>
<keyword evidence="17" id="KW-1185">Reference proteome</keyword>
<organism evidence="16 17">
    <name type="scientific">Pichia membranifaciens NRRL Y-2026</name>
    <dbReference type="NCBI Taxonomy" id="763406"/>
    <lineage>
        <taxon>Eukaryota</taxon>
        <taxon>Fungi</taxon>
        <taxon>Dikarya</taxon>
        <taxon>Ascomycota</taxon>
        <taxon>Saccharomycotina</taxon>
        <taxon>Pichiomycetes</taxon>
        <taxon>Pichiales</taxon>
        <taxon>Pichiaceae</taxon>
        <taxon>Pichia</taxon>
    </lineage>
</organism>
<evidence type="ECO:0000256" key="4">
    <source>
        <dbReference type="ARBA" id="ARBA00013207"/>
    </source>
</evidence>
<evidence type="ECO:0000256" key="8">
    <source>
        <dbReference type="ARBA" id="ARBA00022750"/>
    </source>
</evidence>
<dbReference type="PROSITE" id="PS00141">
    <property type="entry name" value="ASP_PROTEASE"/>
    <property type="match status" value="2"/>
</dbReference>
<evidence type="ECO:0000256" key="6">
    <source>
        <dbReference type="ARBA" id="ARBA00022670"/>
    </source>
</evidence>
<dbReference type="FunFam" id="2.40.70.10:FF:000011">
    <property type="entry name" value="Aspartic protease"/>
    <property type="match status" value="1"/>
</dbReference>
<dbReference type="CDD" id="cd05474">
    <property type="entry name" value="SAP_like"/>
    <property type="match status" value="1"/>
</dbReference>
<evidence type="ECO:0000256" key="1">
    <source>
        <dbReference type="ARBA" id="ARBA00001675"/>
    </source>
</evidence>
<dbReference type="GO" id="GO:0006508">
    <property type="term" value="P:proteolysis"/>
    <property type="evidence" value="ECO:0007669"/>
    <property type="project" value="UniProtKB-KW"/>
</dbReference>
<dbReference type="Proteomes" id="UP000094455">
    <property type="component" value="Unassembled WGS sequence"/>
</dbReference>
<dbReference type="EMBL" id="KV454004">
    <property type="protein sequence ID" value="ODQ45892.1"/>
    <property type="molecule type" value="Genomic_DNA"/>
</dbReference>
<dbReference type="GeneID" id="30179179"/>
<feature type="region of interest" description="Disordered" evidence="14">
    <location>
        <begin position="425"/>
        <end position="452"/>
    </location>
</feature>